<proteinExistence type="predicted"/>
<name>A0A7X9DL78_UNCKA</name>
<gene>
    <name evidence="2" type="ORF">GYA27_04515</name>
</gene>
<accession>A0A7X9DL78</accession>
<evidence type="ECO:0000256" key="1">
    <source>
        <dbReference type="SAM" id="Coils"/>
    </source>
</evidence>
<evidence type="ECO:0000313" key="3">
    <source>
        <dbReference type="Proteomes" id="UP000526033"/>
    </source>
</evidence>
<evidence type="ECO:0000313" key="2">
    <source>
        <dbReference type="EMBL" id="NMB70427.1"/>
    </source>
</evidence>
<comment type="caution">
    <text evidence="2">The sequence shown here is derived from an EMBL/GenBank/DDBJ whole genome shotgun (WGS) entry which is preliminary data.</text>
</comment>
<sequence>MELKFVISKQALFVTALIKSAKIEGWVDLQNELWDKYRLGYQLLQGNAESIFATEDSERVLEKATEEVKLLMSEGMKSDKFLLLLQNAKEYKTWLEKEWMNNKEKVEKELKDIMKVDLPKDTFTVYVMGNLVHIGRHLGRYKFAWGHEEDWPNYSLVYLAHEYLHGVFSSSDLEHAVIELITDNELRVRLNNGGEYFICNGEVVGHAYLREIEMNLLPKWKEYLFDKNVDIHSFIDYNSK</sequence>
<reference evidence="2 3" key="1">
    <citation type="journal article" date="2020" name="Biotechnol. Biofuels">
        <title>New insights from the biogas microbiome by comprehensive genome-resolved metagenomics of nearly 1600 species originating from multiple anaerobic digesters.</title>
        <authorList>
            <person name="Campanaro S."/>
            <person name="Treu L."/>
            <person name="Rodriguez-R L.M."/>
            <person name="Kovalovszki A."/>
            <person name="Ziels R.M."/>
            <person name="Maus I."/>
            <person name="Zhu X."/>
            <person name="Kougias P.G."/>
            <person name="Basile A."/>
            <person name="Luo G."/>
            <person name="Schluter A."/>
            <person name="Konstantinidis K.T."/>
            <person name="Angelidaki I."/>
        </authorList>
    </citation>
    <scope>NUCLEOTIDE SEQUENCE [LARGE SCALE GENOMIC DNA]</scope>
    <source>
        <strain evidence="2">AS27yjCOA_165</strain>
    </source>
</reference>
<dbReference type="Proteomes" id="UP000526033">
    <property type="component" value="Unassembled WGS sequence"/>
</dbReference>
<dbReference type="EMBL" id="JAAZNL010000058">
    <property type="protein sequence ID" value="NMB70427.1"/>
    <property type="molecule type" value="Genomic_DNA"/>
</dbReference>
<protein>
    <submittedName>
        <fullName evidence="2">Uncharacterized protein</fullName>
    </submittedName>
</protein>
<feature type="coiled-coil region" evidence="1">
    <location>
        <begin position="54"/>
        <end position="116"/>
    </location>
</feature>
<dbReference type="AlphaFoldDB" id="A0A7X9DL78"/>
<organism evidence="2 3">
    <name type="scientific">candidate division WWE3 bacterium</name>
    <dbReference type="NCBI Taxonomy" id="2053526"/>
    <lineage>
        <taxon>Bacteria</taxon>
        <taxon>Katanobacteria</taxon>
    </lineage>
</organism>
<keyword evidence="1" id="KW-0175">Coiled coil</keyword>